<organism evidence="1 2">
    <name type="scientific">Bradyrhizobium pachyrhizi</name>
    <dbReference type="NCBI Taxonomy" id="280333"/>
    <lineage>
        <taxon>Bacteria</taxon>
        <taxon>Pseudomonadati</taxon>
        <taxon>Pseudomonadota</taxon>
        <taxon>Alphaproteobacteria</taxon>
        <taxon>Hyphomicrobiales</taxon>
        <taxon>Nitrobacteraceae</taxon>
        <taxon>Bradyrhizobium</taxon>
    </lineage>
</organism>
<sequence>MRDEGVVGRDWVPSLSPKNAFYADLLSDGPKTLGERGLTDVENLHRLPQAALQ</sequence>
<reference evidence="1 2" key="1">
    <citation type="submission" date="2019-12" db="EMBL/GenBank/DDBJ databases">
        <title>Draft genome sequences Bradyrhizobium cajani AMBPC1010, Bradyrhizobium pachyrhizi AMBPC1040 and Bradyrhizobium yuanmingense ALSPC3051, three plant growth promoting strains isolated from nodules of Cajanus cajan L. in Dominican Republic.</title>
        <authorList>
            <person name="Flores-Felix J.D."/>
            <person name="Araujo J."/>
            <person name="Diaz-Alcantara C."/>
            <person name="Gonzalez-Andres F."/>
            <person name="Velazquez E."/>
        </authorList>
    </citation>
    <scope>NUCLEOTIDE SEQUENCE [LARGE SCALE GENOMIC DNA]</scope>
    <source>
        <strain evidence="1 2">1040</strain>
    </source>
</reference>
<dbReference type="EMBL" id="WQNF01000007">
    <property type="protein sequence ID" value="MVT66077.1"/>
    <property type="molecule type" value="Genomic_DNA"/>
</dbReference>
<keyword evidence="2" id="KW-1185">Reference proteome</keyword>
<evidence type="ECO:0000313" key="1">
    <source>
        <dbReference type="EMBL" id="MVT66077.1"/>
    </source>
</evidence>
<accession>A0A844SJS0</accession>
<protein>
    <submittedName>
        <fullName evidence="1">Uncharacterized protein</fullName>
    </submittedName>
</protein>
<dbReference type="AlphaFoldDB" id="A0A844SJS0"/>
<dbReference type="RefSeq" id="WP_157343613.1">
    <property type="nucleotide sequence ID" value="NZ_WQNF01000007.1"/>
</dbReference>
<dbReference type="Proteomes" id="UP000436468">
    <property type="component" value="Unassembled WGS sequence"/>
</dbReference>
<evidence type="ECO:0000313" key="2">
    <source>
        <dbReference type="Proteomes" id="UP000436468"/>
    </source>
</evidence>
<gene>
    <name evidence="1" type="ORF">GPL21_13270</name>
</gene>
<proteinExistence type="predicted"/>
<comment type="caution">
    <text evidence="1">The sequence shown here is derived from an EMBL/GenBank/DDBJ whole genome shotgun (WGS) entry which is preliminary data.</text>
</comment>
<name>A0A844SJS0_9BRAD</name>